<keyword evidence="1" id="KW-0479">Metal-binding</keyword>
<reference evidence="6" key="1">
    <citation type="journal article" date="2020" name="mSystems">
        <title>Genome- and Community-Level Interaction Insights into Carbon Utilization and Element Cycling Functions of Hydrothermarchaeota in Hydrothermal Sediment.</title>
        <authorList>
            <person name="Zhou Z."/>
            <person name="Liu Y."/>
            <person name="Xu W."/>
            <person name="Pan J."/>
            <person name="Luo Z.H."/>
            <person name="Li M."/>
        </authorList>
    </citation>
    <scope>NUCLEOTIDE SEQUENCE [LARGE SCALE GENOMIC DNA]</scope>
    <source>
        <strain evidence="7">SpSt-62</strain>
        <strain evidence="6">SpSt-97</strain>
    </source>
</reference>
<dbReference type="EMBL" id="DTAK01000012">
    <property type="protein sequence ID" value="HGU58931.1"/>
    <property type="molecule type" value="Genomic_DNA"/>
</dbReference>
<dbReference type="InterPro" id="IPR003813">
    <property type="entry name" value="MvhD/FlpD"/>
</dbReference>
<keyword evidence="3" id="KW-0408">Iron</keyword>
<evidence type="ECO:0000256" key="4">
    <source>
        <dbReference type="ARBA" id="ARBA00023014"/>
    </source>
</evidence>
<organism evidence="6">
    <name type="scientific">Geoglobus ahangari</name>
    <dbReference type="NCBI Taxonomy" id="113653"/>
    <lineage>
        <taxon>Archaea</taxon>
        <taxon>Methanobacteriati</taxon>
        <taxon>Methanobacteriota</taxon>
        <taxon>Archaeoglobi</taxon>
        <taxon>Archaeoglobales</taxon>
        <taxon>Archaeoglobaceae</taxon>
        <taxon>Geoglobus</taxon>
    </lineage>
</organism>
<dbReference type="EMBL" id="DTPI01000032">
    <property type="protein sequence ID" value="HGE66812.1"/>
    <property type="molecule type" value="Genomic_DNA"/>
</dbReference>
<dbReference type="GO" id="GO:0046872">
    <property type="term" value="F:metal ion binding"/>
    <property type="evidence" value="ECO:0007669"/>
    <property type="project" value="UniProtKB-KW"/>
</dbReference>
<protein>
    <submittedName>
        <fullName evidence="6">Hydrogenase iron-sulfur subunit</fullName>
    </submittedName>
</protein>
<gene>
    <name evidence="7" type="ORF">ENT89_01755</name>
    <name evidence="6" type="ORF">ENX77_06845</name>
</gene>
<evidence type="ECO:0000256" key="2">
    <source>
        <dbReference type="ARBA" id="ARBA00023002"/>
    </source>
</evidence>
<accession>A0A7C3UKU8</accession>
<feature type="domain" description="F420-non-reducing hydrogenase iron-sulfur subunit D" evidence="5">
    <location>
        <begin position="6"/>
        <end position="128"/>
    </location>
</feature>
<dbReference type="Pfam" id="PF02662">
    <property type="entry name" value="FlpD"/>
    <property type="match status" value="1"/>
</dbReference>
<sequence>MSEPKIVVFACNWCSYAGADLAGTSRLKYPENVRIIRVMCSGMVNPAWVLRAFRQGADGVVIAGCHPGDCHYTVGNYYAKKRYTLLKELMKFVGFDQERFKLIWASASEGKLFAEEMTKFTEKIREMGKQEKLRRKIE</sequence>
<evidence type="ECO:0000259" key="5">
    <source>
        <dbReference type="Pfam" id="PF02662"/>
    </source>
</evidence>
<dbReference type="AlphaFoldDB" id="A0A7C3UKU8"/>
<evidence type="ECO:0000256" key="3">
    <source>
        <dbReference type="ARBA" id="ARBA00023004"/>
    </source>
</evidence>
<evidence type="ECO:0000313" key="6">
    <source>
        <dbReference type="EMBL" id="HGE66812.1"/>
    </source>
</evidence>
<proteinExistence type="predicted"/>
<keyword evidence="2" id="KW-0560">Oxidoreductase</keyword>
<keyword evidence="4" id="KW-0411">Iron-sulfur</keyword>
<evidence type="ECO:0000256" key="1">
    <source>
        <dbReference type="ARBA" id="ARBA00022723"/>
    </source>
</evidence>
<dbReference type="GO" id="GO:0016491">
    <property type="term" value="F:oxidoreductase activity"/>
    <property type="evidence" value="ECO:0007669"/>
    <property type="project" value="UniProtKB-KW"/>
</dbReference>
<comment type="caution">
    <text evidence="6">The sequence shown here is derived from an EMBL/GenBank/DDBJ whole genome shotgun (WGS) entry which is preliminary data.</text>
</comment>
<evidence type="ECO:0000313" key="7">
    <source>
        <dbReference type="EMBL" id="HGU58931.1"/>
    </source>
</evidence>
<dbReference type="GO" id="GO:0051536">
    <property type="term" value="F:iron-sulfur cluster binding"/>
    <property type="evidence" value="ECO:0007669"/>
    <property type="project" value="UniProtKB-KW"/>
</dbReference>
<name>A0A7C3UKU8_9EURY</name>